<comment type="cofactor">
    <cofactor evidence="2">
        <name>Mn(2+)</name>
        <dbReference type="ChEBI" id="CHEBI:29035"/>
    </cofactor>
    <text evidence="2">The Mn(2+) ion enhances activity.</text>
</comment>
<accession>E8LLX7</accession>
<dbReference type="InterPro" id="IPR017439">
    <property type="entry name" value="Amidohydrolase"/>
</dbReference>
<dbReference type="Gene3D" id="3.40.630.10">
    <property type="entry name" value="Zn peptidases"/>
    <property type="match status" value="1"/>
</dbReference>
<dbReference type="Proteomes" id="UP000018458">
    <property type="component" value="Unassembled WGS sequence"/>
</dbReference>
<organism evidence="5 6">
    <name type="scientific">Succinatimonas hippei (strain DSM 22608 / JCM 16073 / KCTC 15190 / YIT 12066)</name>
    <dbReference type="NCBI Taxonomy" id="762983"/>
    <lineage>
        <taxon>Bacteria</taxon>
        <taxon>Pseudomonadati</taxon>
        <taxon>Pseudomonadota</taxon>
        <taxon>Gammaproteobacteria</taxon>
        <taxon>Aeromonadales</taxon>
        <taxon>Succinivibrionaceae</taxon>
        <taxon>Succinatimonas</taxon>
    </lineage>
</organism>
<dbReference type="NCBIfam" id="TIGR01891">
    <property type="entry name" value="amidohydrolases"/>
    <property type="match status" value="1"/>
</dbReference>
<keyword evidence="6" id="KW-1185">Reference proteome</keyword>
<dbReference type="EMBL" id="AEVO01000117">
    <property type="protein sequence ID" value="EFY06490.1"/>
    <property type="molecule type" value="Genomic_DNA"/>
</dbReference>
<dbReference type="InterPro" id="IPR036264">
    <property type="entry name" value="Bact_exopeptidase_dim_dom"/>
</dbReference>
<dbReference type="Pfam" id="PF01546">
    <property type="entry name" value="Peptidase_M20"/>
    <property type="match status" value="1"/>
</dbReference>
<evidence type="ECO:0000256" key="1">
    <source>
        <dbReference type="ARBA" id="ARBA00022801"/>
    </source>
</evidence>
<name>E8LLX7_SUCHY</name>
<sequence>MKDIQKKEMNMLKISACIAALMMTGIVSAAPISWLDSAVNAEYDNTVEMRHYLHQHGELGNQEYETQKYIKAFLEKQGIKTVTGFKDAPTAVIGIINEEKGDAIGLRADIDALPIKERNEIDYVSTAKGKIFGEETFVSHMCGHDAHMSMLLSAAKIMAEHKDEIDRAVVFVFQPAEEGDSLINPYTADNLPNSGAKALVEDDLIERFKIKHMFGIHVMARQDAGKILISKGATLNSIDGFKIDVEGVQAHGAMPWSGVDATLTASQIVVSMQQLISRNIDLSQGMGVITVGKLYSGEADNVMSGKAQMTGTIRSNNNEIRKVLIKRLPEIAAGVGISTGANVTTKIIESYPVTMNDPKLAENTVSLLQENNIDAEISTWNPGASEDFSFYALEVPSVFMFLGVDKPDTDNAANNHSDKFMIEDEAMKAGVKAHIVAAMQTKLN</sequence>
<evidence type="ECO:0000313" key="6">
    <source>
        <dbReference type="Proteomes" id="UP000018458"/>
    </source>
</evidence>
<dbReference type="SUPFAM" id="SSF55031">
    <property type="entry name" value="Bacterial exopeptidase dimerisation domain"/>
    <property type="match status" value="1"/>
</dbReference>
<evidence type="ECO:0000313" key="5">
    <source>
        <dbReference type="EMBL" id="EFY06490.1"/>
    </source>
</evidence>
<keyword evidence="2" id="KW-0464">Manganese</keyword>
<evidence type="ECO:0000259" key="4">
    <source>
        <dbReference type="Pfam" id="PF07687"/>
    </source>
</evidence>
<feature type="binding site" evidence="2">
    <location>
        <position position="416"/>
    </location>
    <ligand>
        <name>Mn(2+)</name>
        <dbReference type="ChEBI" id="CHEBI:29035"/>
        <label>2</label>
    </ligand>
</feature>
<feature type="binding site" evidence="2">
    <location>
        <position position="142"/>
    </location>
    <ligand>
        <name>Mn(2+)</name>
        <dbReference type="ChEBI" id="CHEBI:29035"/>
        <label>2</label>
    </ligand>
</feature>
<dbReference type="InterPro" id="IPR002933">
    <property type="entry name" value="Peptidase_M20"/>
</dbReference>
<dbReference type="PANTHER" id="PTHR11014">
    <property type="entry name" value="PEPTIDASE M20 FAMILY MEMBER"/>
    <property type="match status" value="1"/>
</dbReference>
<dbReference type="PANTHER" id="PTHR11014:SF63">
    <property type="entry name" value="METALLOPEPTIDASE, PUTATIVE (AFU_ORTHOLOGUE AFUA_6G09600)-RELATED"/>
    <property type="match status" value="1"/>
</dbReference>
<dbReference type="STRING" id="762983.HMPREF9444_01750"/>
<feature type="binding site" evidence="2">
    <location>
        <position position="217"/>
    </location>
    <ligand>
        <name>Mn(2+)</name>
        <dbReference type="ChEBI" id="CHEBI:29035"/>
        <label>2</label>
    </ligand>
</feature>
<gene>
    <name evidence="5" type="ORF">HMPREF9444_01750</name>
</gene>
<keyword evidence="1 5" id="KW-0378">Hydrolase</keyword>
<evidence type="ECO:0000256" key="3">
    <source>
        <dbReference type="SAM" id="SignalP"/>
    </source>
</evidence>
<feature type="binding site" evidence="2">
    <location>
        <position position="144"/>
    </location>
    <ligand>
        <name>Mn(2+)</name>
        <dbReference type="ChEBI" id="CHEBI:29035"/>
        <label>2</label>
    </ligand>
</feature>
<dbReference type="PIRSF" id="PIRSF005962">
    <property type="entry name" value="Pept_M20D_amidohydro"/>
    <property type="match status" value="1"/>
</dbReference>
<dbReference type="Gene3D" id="3.30.70.360">
    <property type="match status" value="1"/>
</dbReference>
<comment type="caution">
    <text evidence="5">The sequence shown here is derived from an EMBL/GenBank/DDBJ whole genome shotgun (WGS) entry which is preliminary data.</text>
</comment>
<proteinExistence type="predicted"/>
<keyword evidence="3" id="KW-0732">Signal</keyword>
<keyword evidence="2" id="KW-0479">Metal-binding</keyword>
<dbReference type="InterPro" id="IPR011650">
    <property type="entry name" value="Peptidase_M20_dimer"/>
</dbReference>
<feature type="signal peptide" evidence="3">
    <location>
        <begin position="1"/>
        <end position="29"/>
    </location>
</feature>
<dbReference type="HOGENOM" id="CLU_023257_0_1_6"/>
<dbReference type="GO" id="GO:0016787">
    <property type="term" value="F:hydrolase activity"/>
    <property type="evidence" value="ECO:0007669"/>
    <property type="project" value="UniProtKB-KW"/>
</dbReference>
<reference evidence="5 6" key="1">
    <citation type="submission" date="2011-01" db="EMBL/GenBank/DDBJ databases">
        <authorList>
            <person name="Weinstock G."/>
            <person name="Sodergren E."/>
            <person name="Clifton S."/>
            <person name="Fulton L."/>
            <person name="Fulton B."/>
            <person name="Courtney L."/>
            <person name="Fronick C."/>
            <person name="Harrison M."/>
            <person name="Strong C."/>
            <person name="Farmer C."/>
            <person name="Delahaunty K."/>
            <person name="Markovic C."/>
            <person name="Hall O."/>
            <person name="Minx P."/>
            <person name="Tomlinson C."/>
            <person name="Mitreva M."/>
            <person name="Hou S."/>
            <person name="Chen J."/>
            <person name="Wollam A."/>
            <person name="Pepin K.H."/>
            <person name="Johnson M."/>
            <person name="Bhonagiri V."/>
            <person name="Zhang X."/>
            <person name="Suruliraj S."/>
            <person name="Warren W."/>
            <person name="Chinwalla A."/>
            <person name="Mardis E.R."/>
            <person name="Wilson R.K."/>
        </authorList>
    </citation>
    <scope>NUCLEOTIDE SEQUENCE [LARGE SCALE GENOMIC DNA]</scope>
    <source>
        <strain evidence="6">DSM 22608 / JCM 16073 / KCTC 15190 / YIT 12066</strain>
    </source>
</reference>
<dbReference type="GO" id="GO:0046872">
    <property type="term" value="F:metal ion binding"/>
    <property type="evidence" value="ECO:0007669"/>
    <property type="project" value="UniProtKB-KW"/>
</dbReference>
<dbReference type="eggNOG" id="COG1473">
    <property type="taxonomic scope" value="Bacteria"/>
</dbReference>
<dbReference type="AlphaFoldDB" id="E8LLX7"/>
<feature type="chain" id="PRO_5003226820" evidence="3">
    <location>
        <begin position="30"/>
        <end position="444"/>
    </location>
</feature>
<protein>
    <submittedName>
        <fullName evidence="5">Amidohydrolase</fullName>
    </submittedName>
</protein>
<dbReference type="Pfam" id="PF07687">
    <property type="entry name" value="M20_dimer"/>
    <property type="match status" value="1"/>
</dbReference>
<feature type="binding site" evidence="2">
    <location>
        <position position="178"/>
    </location>
    <ligand>
        <name>Mn(2+)</name>
        <dbReference type="ChEBI" id="CHEBI:29035"/>
        <label>2</label>
    </ligand>
</feature>
<evidence type="ECO:0000256" key="2">
    <source>
        <dbReference type="PIRSR" id="PIRSR005962-1"/>
    </source>
</evidence>
<dbReference type="SUPFAM" id="SSF53187">
    <property type="entry name" value="Zn-dependent exopeptidases"/>
    <property type="match status" value="1"/>
</dbReference>
<feature type="domain" description="Peptidase M20 dimerisation" evidence="4">
    <location>
        <begin position="238"/>
        <end position="332"/>
    </location>
</feature>